<name>A0A1E3NJ90_9ASCO</name>
<evidence type="ECO:0000313" key="4">
    <source>
        <dbReference type="Proteomes" id="UP000094455"/>
    </source>
</evidence>
<protein>
    <recommendedName>
        <fullName evidence="2">HORMA domain-containing protein</fullName>
    </recommendedName>
</protein>
<dbReference type="InterPro" id="IPR003511">
    <property type="entry name" value="HORMA_dom"/>
</dbReference>
<proteinExistence type="inferred from homology"/>
<dbReference type="InterPro" id="IPR036570">
    <property type="entry name" value="HORMA_dom_sf"/>
</dbReference>
<keyword evidence="4" id="KW-1185">Reference proteome</keyword>
<dbReference type="STRING" id="763406.A0A1E3NJ90"/>
<evidence type="ECO:0000256" key="1">
    <source>
        <dbReference type="ARBA" id="ARBA00010348"/>
    </source>
</evidence>
<dbReference type="EMBL" id="KV454003">
    <property type="protein sequence ID" value="ODQ46212.1"/>
    <property type="molecule type" value="Genomic_DNA"/>
</dbReference>
<comment type="similarity">
    <text evidence="1">Belongs to the MAD2 family.</text>
</comment>
<dbReference type="Proteomes" id="UP000094455">
    <property type="component" value="Unassembled WGS sequence"/>
</dbReference>
<dbReference type="AlphaFoldDB" id="A0A1E3NJ90"/>
<evidence type="ECO:0000313" key="3">
    <source>
        <dbReference type="EMBL" id="ODQ46212.1"/>
    </source>
</evidence>
<dbReference type="GeneID" id="30176458"/>
<gene>
    <name evidence="3" type="ORF">PICMEDRAFT_11227</name>
</gene>
<dbReference type="Pfam" id="PF02301">
    <property type="entry name" value="HORMA"/>
    <property type="match status" value="1"/>
</dbReference>
<dbReference type="SUPFAM" id="SSF56019">
    <property type="entry name" value="The spindle assembly checkpoint protein mad2"/>
    <property type="match status" value="1"/>
</dbReference>
<dbReference type="PANTHER" id="PTHR11842">
    <property type="entry name" value="MITOTIC SPINDLE ASSEMBLY CHECKPOINT PROTEIN MAD2"/>
    <property type="match status" value="1"/>
</dbReference>
<dbReference type="OrthoDB" id="21254at2759"/>
<reference evidence="3 4" key="1">
    <citation type="journal article" date="2016" name="Proc. Natl. Acad. Sci. U.S.A.">
        <title>Comparative genomics of biotechnologically important yeasts.</title>
        <authorList>
            <person name="Riley R."/>
            <person name="Haridas S."/>
            <person name="Wolfe K.H."/>
            <person name="Lopes M.R."/>
            <person name="Hittinger C.T."/>
            <person name="Goeker M."/>
            <person name="Salamov A.A."/>
            <person name="Wisecaver J.H."/>
            <person name="Long T.M."/>
            <person name="Calvey C.H."/>
            <person name="Aerts A.L."/>
            <person name="Barry K.W."/>
            <person name="Choi C."/>
            <person name="Clum A."/>
            <person name="Coughlan A.Y."/>
            <person name="Deshpande S."/>
            <person name="Douglass A.P."/>
            <person name="Hanson S.J."/>
            <person name="Klenk H.-P."/>
            <person name="LaButti K.M."/>
            <person name="Lapidus A."/>
            <person name="Lindquist E.A."/>
            <person name="Lipzen A.M."/>
            <person name="Meier-Kolthoff J.P."/>
            <person name="Ohm R.A."/>
            <person name="Otillar R.P."/>
            <person name="Pangilinan J.L."/>
            <person name="Peng Y."/>
            <person name="Rokas A."/>
            <person name="Rosa C.A."/>
            <person name="Scheuner C."/>
            <person name="Sibirny A.A."/>
            <person name="Slot J.C."/>
            <person name="Stielow J.B."/>
            <person name="Sun H."/>
            <person name="Kurtzman C.P."/>
            <person name="Blackwell M."/>
            <person name="Grigoriev I.V."/>
            <person name="Jeffries T.W."/>
        </authorList>
    </citation>
    <scope>NUCLEOTIDE SEQUENCE [LARGE SCALE GENOMIC DNA]</scope>
    <source>
        <strain evidence="3 4">NRRL Y-2026</strain>
    </source>
</reference>
<feature type="domain" description="HORMA" evidence="2">
    <location>
        <begin position="9"/>
        <end position="215"/>
    </location>
</feature>
<evidence type="ECO:0000259" key="2">
    <source>
        <dbReference type="PROSITE" id="PS50815"/>
    </source>
</evidence>
<dbReference type="Gene3D" id="3.30.900.10">
    <property type="entry name" value="HORMA domain"/>
    <property type="match status" value="1"/>
</dbReference>
<dbReference type="InterPro" id="IPR045091">
    <property type="entry name" value="Mad2-like"/>
</dbReference>
<dbReference type="GO" id="GO:0016035">
    <property type="term" value="C:zeta DNA polymerase complex"/>
    <property type="evidence" value="ECO:0007669"/>
    <property type="project" value="TreeGrafter"/>
</dbReference>
<sequence length="220" mass="25622">MGSENLTPKKVITTLSLFLRVIIEQIWYHFEIYPKESFRPYTFYGFRVFSSRHPGVISYLDQLELQLQKLMERGILVRVFLEIYENKKRKYSFGFSFKSSLLFEQLENDTQFVKFDASTDIFNTFTLVNELKSLLFSIINVYSGLSIAPSEQSDSFKVLISSSDDVHLSTDGNWILEKFSPNQPTISVTDEKFRDIDFQPLQDVNLGYLNIKSYLAVHSN</sequence>
<organism evidence="3 4">
    <name type="scientific">Pichia membranifaciens NRRL Y-2026</name>
    <dbReference type="NCBI Taxonomy" id="763406"/>
    <lineage>
        <taxon>Eukaryota</taxon>
        <taxon>Fungi</taxon>
        <taxon>Dikarya</taxon>
        <taxon>Ascomycota</taxon>
        <taxon>Saccharomycotina</taxon>
        <taxon>Pichiomycetes</taxon>
        <taxon>Pichiales</taxon>
        <taxon>Pichiaceae</taxon>
        <taxon>Pichia</taxon>
    </lineage>
</organism>
<dbReference type="PANTHER" id="PTHR11842:SF10">
    <property type="entry name" value="MITOTIC SPINDLE ASSEMBLY CHECKPOINT PROTEIN MAD2B"/>
    <property type="match status" value="1"/>
</dbReference>
<dbReference type="PROSITE" id="PS50815">
    <property type="entry name" value="HORMA"/>
    <property type="match status" value="1"/>
</dbReference>
<accession>A0A1E3NJ90</accession>
<dbReference type="RefSeq" id="XP_019017325.1">
    <property type="nucleotide sequence ID" value="XM_019159771.1"/>
</dbReference>